<feature type="domain" description="Glycosyltransferase 2-like" evidence="5">
    <location>
        <begin position="80"/>
        <end position="170"/>
    </location>
</feature>
<dbReference type="PANTHER" id="PTHR43179">
    <property type="entry name" value="RHAMNOSYLTRANSFERASE WBBL"/>
    <property type="match status" value="1"/>
</dbReference>
<protein>
    <recommendedName>
        <fullName evidence="5">Glycosyltransferase 2-like domain-containing protein</fullName>
    </recommendedName>
</protein>
<evidence type="ECO:0000256" key="3">
    <source>
        <dbReference type="ARBA" id="ARBA00022679"/>
    </source>
</evidence>
<dbReference type="PANTHER" id="PTHR43179:SF12">
    <property type="entry name" value="GALACTOFURANOSYLTRANSFERASE GLFT2"/>
    <property type="match status" value="1"/>
</dbReference>
<comment type="similarity">
    <text evidence="1">Belongs to the glycosyltransferase 2 family.</text>
</comment>
<reference evidence="6" key="2">
    <citation type="submission" date="2021-08" db="EMBL/GenBank/DDBJ databases">
        <authorList>
            <person name="Tani A."/>
            <person name="Ola A."/>
            <person name="Ogura Y."/>
            <person name="Katsura K."/>
            <person name="Hayashi T."/>
        </authorList>
    </citation>
    <scope>NUCLEOTIDE SEQUENCE</scope>
    <source>
        <strain evidence="6">DSM 14458</strain>
    </source>
</reference>
<dbReference type="Pfam" id="PF00535">
    <property type="entry name" value="Glycos_transf_2"/>
    <property type="match status" value="1"/>
</dbReference>
<keyword evidence="7" id="KW-1185">Reference proteome</keyword>
<keyword evidence="4" id="KW-0812">Transmembrane</keyword>
<feature type="transmembrane region" description="Helical" evidence="4">
    <location>
        <begin position="279"/>
        <end position="300"/>
    </location>
</feature>
<reference evidence="6" key="1">
    <citation type="journal article" date="2021" name="Front. Microbiol.">
        <title>Comprehensive Comparative Genomics and Phenotyping of Methylobacterium Species.</title>
        <authorList>
            <person name="Alessa O."/>
            <person name="Ogura Y."/>
            <person name="Fujitani Y."/>
            <person name="Takami H."/>
            <person name="Hayashi T."/>
            <person name="Sahin N."/>
            <person name="Tani A."/>
        </authorList>
    </citation>
    <scope>NUCLEOTIDE SEQUENCE</scope>
    <source>
        <strain evidence="6">DSM 14458</strain>
    </source>
</reference>
<dbReference type="SUPFAM" id="SSF53448">
    <property type="entry name" value="Nucleotide-diphospho-sugar transferases"/>
    <property type="match status" value="1"/>
</dbReference>
<sequence>MSYCAIVIIGFRCSSDIAECLTALKSLEGPDHAVHICENGGDDSYDELCHALSELGGETPSARQSVSPGFLTREFRLAGKETRVFAHRAPGNLGYAGGINAVLAYLKSDPDWDAIWILNPDTAPEPDALAALKRRAVEGGYGIVGSRIVLSHNQRIQMYAGRWRRWMARGWNIGLGEPADATPDTAKIEAEMQYVSGASMYVTRQFIEVIGPMEEGYFLYAEEVDWCLRRGHFRIGYAHDSIVLHDHGATIGSNSNRKMRSSFSVFLDERSKLLLTRRFYPVIFPIVAIVTLLLTTQYAVQGAYKNFGVALAGWFSGLKGEKGFPKRFAPPSRPA</sequence>
<evidence type="ECO:0000313" key="7">
    <source>
        <dbReference type="Proteomes" id="UP001055093"/>
    </source>
</evidence>
<dbReference type="InterPro" id="IPR001173">
    <property type="entry name" value="Glyco_trans_2-like"/>
</dbReference>
<evidence type="ECO:0000256" key="1">
    <source>
        <dbReference type="ARBA" id="ARBA00006739"/>
    </source>
</evidence>
<keyword evidence="3" id="KW-0808">Transferase</keyword>
<proteinExistence type="inferred from homology"/>
<evidence type="ECO:0000256" key="4">
    <source>
        <dbReference type="SAM" id="Phobius"/>
    </source>
</evidence>
<name>A0ABQ4V3T7_9HYPH</name>
<dbReference type="Gene3D" id="3.90.550.10">
    <property type="entry name" value="Spore Coat Polysaccharide Biosynthesis Protein SpsA, Chain A"/>
    <property type="match status" value="1"/>
</dbReference>
<dbReference type="EMBL" id="BPRE01000031">
    <property type="protein sequence ID" value="GJE78625.1"/>
    <property type="molecule type" value="Genomic_DNA"/>
</dbReference>
<gene>
    <name evidence="6" type="ORF">BGCPKDLD_5243</name>
</gene>
<evidence type="ECO:0000256" key="2">
    <source>
        <dbReference type="ARBA" id="ARBA00022676"/>
    </source>
</evidence>
<comment type="caution">
    <text evidence="6">The sequence shown here is derived from an EMBL/GenBank/DDBJ whole genome shotgun (WGS) entry which is preliminary data.</text>
</comment>
<organism evidence="6 7">
    <name type="scientific">Methylorubrum suomiense</name>
    <dbReference type="NCBI Taxonomy" id="144191"/>
    <lineage>
        <taxon>Bacteria</taxon>
        <taxon>Pseudomonadati</taxon>
        <taxon>Pseudomonadota</taxon>
        <taxon>Alphaproteobacteria</taxon>
        <taxon>Hyphomicrobiales</taxon>
        <taxon>Methylobacteriaceae</taxon>
        <taxon>Methylorubrum</taxon>
    </lineage>
</organism>
<dbReference type="RefSeq" id="WP_171015478.1">
    <property type="nucleotide sequence ID" value="NZ_BPRE01000031.1"/>
</dbReference>
<keyword evidence="4" id="KW-0472">Membrane</keyword>
<keyword evidence="2" id="KW-0328">Glycosyltransferase</keyword>
<dbReference type="Proteomes" id="UP001055093">
    <property type="component" value="Unassembled WGS sequence"/>
</dbReference>
<accession>A0ABQ4V3T7</accession>
<evidence type="ECO:0000313" key="6">
    <source>
        <dbReference type="EMBL" id="GJE78625.1"/>
    </source>
</evidence>
<keyword evidence="4" id="KW-1133">Transmembrane helix</keyword>
<dbReference type="InterPro" id="IPR029044">
    <property type="entry name" value="Nucleotide-diphossugar_trans"/>
</dbReference>
<evidence type="ECO:0000259" key="5">
    <source>
        <dbReference type="Pfam" id="PF00535"/>
    </source>
</evidence>